<dbReference type="PROSITE" id="PS51910">
    <property type="entry name" value="GH18_2"/>
    <property type="match status" value="1"/>
</dbReference>
<name>E4NGB6_KITSK</name>
<proteinExistence type="inferred from homology"/>
<feature type="region of interest" description="Disordered" evidence="6">
    <location>
        <begin position="177"/>
        <end position="244"/>
    </location>
</feature>
<keyword evidence="2 4" id="KW-0378">Hydrolase</keyword>
<dbReference type="Gene3D" id="3.20.20.80">
    <property type="entry name" value="Glycosidases"/>
    <property type="match status" value="1"/>
</dbReference>
<sequence>MARTLQQPSHRRRNKMPAVLATATAIALAGTGLALTAGGASAAVGNLVNNGGFDSGLSGWNCVGTTSTVSTPVHSGTGALAATPGAGDTAECTQTVSVLPNTAYTLNGWVQGQYVYLGARGTGGTDPSTWSAQSAWNQLNTSFTTGANTTSVTLYVHGWYGQPTYYADDIQLIGPGGTATPTPSASATSASPSASASPTKSASPSASASPTQSASPSASASASSSPSPSASATTSTPPNTGLPKHVLTGYWQNFDNGSTVQKLSDVQSAYDIIAVSFADATTTQGGISFTLDPALATKLGGYTDAQFKADIAAKRAAGKKVVLSIGGQNGAISVGNATAATNFANSAYSLIQQYGFDGIDVDLENGVDANYMSQALHTLQAKVGSGFILTMAPETIGMYSTAGAYFQLALNTKDILTVVNTQFYNSGGMNGCDGKVYTQGTIDFITAQVCTHIQGGLRPDQVGIGVPASTKAAGGGYVNSTVVNNALDCLATGNHCGTFVPPAKWPTIRGAMTWSTNWDANNGNDFSNNVGAFAHNMQ</sequence>
<dbReference type="PANTHER" id="PTHR45708:SF49">
    <property type="entry name" value="ENDOCHITINASE"/>
    <property type="match status" value="1"/>
</dbReference>
<organism evidence="9 10">
    <name type="scientific">Kitasatospora setae (strain ATCC 33774 / DSM 43861 / JCM 3304 / KCC A-0304 / NBRC 14216 / KM-6054)</name>
    <name type="common">Streptomyces setae</name>
    <dbReference type="NCBI Taxonomy" id="452652"/>
    <lineage>
        <taxon>Bacteria</taxon>
        <taxon>Bacillati</taxon>
        <taxon>Actinomycetota</taxon>
        <taxon>Actinomycetes</taxon>
        <taxon>Kitasatosporales</taxon>
        <taxon>Streptomycetaceae</taxon>
        <taxon>Kitasatospora</taxon>
    </lineage>
</organism>
<evidence type="ECO:0000259" key="8">
    <source>
        <dbReference type="PROSITE" id="PS51910"/>
    </source>
</evidence>
<dbReference type="RefSeq" id="WP_014137845.1">
    <property type="nucleotide sequence ID" value="NC_016109.1"/>
</dbReference>
<dbReference type="SUPFAM" id="SSF49785">
    <property type="entry name" value="Galactose-binding domain-like"/>
    <property type="match status" value="1"/>
</dbReference>
<dbReference type="AlphaFoldDB" id="E4NGB6"/>
<dbReference type="GO" id="GO:0005975">
    <property type="term" value="P:carbohydrate metabolic process"/>
    <property type="evidence" value="ECO:0007669"/>
    <property type="project" value="InterPro"/>
</dbReference>
<evidence type="ECO:0000256" key="7">
    <source>
        <dbReference type="SAM" id="SignalP"/>
    </source>
</evidence>
<dbReference type="CAZy" id="GH18">
    <property type="family name" value="Glycoside Hydrolase Family 18"/>
</dbReference>
<feature type="chain" id="PRO_5003185281" description="chitinase" evidence="7">
    <location>
        <begin position="43"/>
        <end position="538"/>
    </location>
</feature>
<reference evidence="9 10" key="1">
    <citation type="journal article" date="2010" name="DNA Res.">
        <title>Genome sequence of Kitasatospora setae NBRC 14216T: an evolutionary snapshot of the family Streptomycetaceae.</title>
        <authorList>
            <person name="Ichikawa N."/>
            <person name="Oguchi A."/>
            <person name="Ikeda H."/>
            <person name="Ishikawa J."/>
            <person name="Kitani S."/>
            <person name="Watanabe Y."/>
            <person name="Nakamura S."/>
            <person name="Katano Y."/>
            <person name="Kishi E."/>
            <person name="Sasagawa M."/>
            <person name="Ankai A."/>
            <person name="Fukui S."/>
            <person name="Hashimoto Y."/>
            <person name="Kamata S."/>
            <person name="Otoguro M."/>
            <person name="Tanikawa S."/>
            <person name="Nihira T."/>
            <person name="Horinouchi S."/>
            <person name="Ohnishi Y."/>
            <person name="Hayakawa M."/>
            <person name="Kuzuyama T."/>
            <person name="Arisawa A."/>
            <person name="Nomoto F."/>
            <person name="Miura H."/>
            <person name="Takahashi Y."/>
            <person name="Fujita N."/>
        </authorList>
    </citation>
    <scope>NUCLEOTIDE SEQUENCE [LARGE SCALE GENOMIC DNA]</scope>
    <source>
        <strain evidence="10">ATCC 33774 / DSM 43861 / JCM 3304 / KCC A-0304 / NBRC 14216 / KM-6054</strain>
    </source>
</reference>
<protein>
    <recommendedName>
        <fullName evidence="1">chitinase</fullName>
        <ecNumber evidence="1">3.2.1.14</ecNumber>
    </recommendedName>
</protein>
<evidence type="ECO:0000256" key="1">
    <source>
        <dbReference type="ARBA" id="ARBA00012729"/>
    </source>
</evidence>
<dbReference type="STRING" id="452652.KSE_47660"/>
<dbReference type="CDD" id="cd02871">
    <property type="entry name" value="GH18_chitinase_D-like"/>
    <property type="match status" value="1"/>
</dbReference>
<keyword evidence="7" id="KW-0732">Signal</keyword>
<dbReference type="GO" id="GO:0008843">
    <property type="term" value="F:endochitinase activity"/>
    <property type="evidence" value="ECO:0007669"/>
    <property type="project" value="UniProtKB-EC"/>
</dbReference>
<dbReference type="SMART" id="SM00636">
    <property type="entry name" value="Glyco_18"/>
    <property type="match status" value="1"/>
</dbReference>
<dbReference type="InterPro" id="IPR008979">
    <property type="entry name" value="Galactose-bd-like_sf"/>
</dbReference>
<dbReference type="EMBL" id="AP010968">
    <property type="protein sequence ID" value="BAJ30546.1"/>
    <property type="molecule type" value="Genomic_DNA"/>
</dbReference>
<evidence type="ECO:0000256" key="6">
    <source>
        <dbReference type="SAM" id="MobiDB-lite"/>
    </source>
</evidence>
<dbReference type="InterPro" id="IPR017853">
    <property type="entry name" value="GH"/>
</dbReference>
<dbReference type="EC" id="3.2.1.14" evidence="1"/>
<gene>
    <name evidence="9" type="primary">chiA1</name>
    <name evidence="9" type="ordered locus">KSE_47660</name>
</gene>
<dbReference type="InterPro" id="IPR001579">
    <property type="entry name" value="Glyco_hydro_18_chit_AS"/>
</dbReference>
<evidence type="ECO:0000256" key="2">
    <source>
        <dbReference type="ARBA" id="ARBA00022801"/>
    </source>
</evidence>
<accession>E4NGB6</accession>
<keyword evidence="10" id="KW-1185">Reference proteome</keyword>
<dbReference type="KEGG" id="ksk:KSE_47660"/>
<keyword evidence="3 4" id="KW-0326">Glycosidase</keyword>
<feature type="signal peptide" evidence="7">
    <location>
        <begin position="1"/>
        <end position="42"/>
    </location>
</feature>
<dbReference type="InterPro" id="IPR003305">
    <property type="entry name" value="CenC_carb-bd"/>
</dbReference>
<dbReference type="HOGENOM" id="CLU_019399_1_1_11"/>
<dbReference type="InterPro" id="IPR050542">
    <property type="entry name" value="Glycosyl_Hydrlase18_Chitinase"/>
</dbReference>
<dbReference type="PATRIC" id="fig|452652.3.peg.4751"/>
<dbReference type="PROSITE" id="PS01095">
    <property type="entry name" value="GH18_1"/>
    <property type="match status" value="1"/>
</dbReference>
<evidence type="ECO:0000256" key="3">
    <source>
        <dbReference type="ARBA" id="ARBA00023295"/>
    </source>
</evidence>
<dbReference type="SUPFAM" id="SSF51445">
    <property type="entry name" value="(Trans)glycosidases"/>
    <property type="match status" value="1"/>
</dbReference>
<comment type="similarity">
    <text evidence="5">Belongs to the glycosyl hydrolase 18 family.</text>
</comment>
<dbReference type="Pfam" id="PF02018">
    <property type="entry name" value="CBM_4_9"/>
    <property type="match status" value="1"/>
</dbReference>
<dbReference type="eggNOG" id="COG3469">
    <property type="taxonomic scope" value="Bacteria"/>
</dbReference>
<evidence type="ECO:0000256" key="4">
    <source>
        <dbReference type="RuleBase" id="RU000489"/>
    </source>
</evidence>
<dbReference type="InterPro" id="IPR001223">
    <property type="entry name" value="Glyco_hydro18_cat"/>
</dbReference>
<evidence type="ECO:0000313" key="9">
    <source>
        <dbReference type="EMBL" id="BAJ30546.1"/>
    </source>
</evidence>
<dbReference type="Gene3D" id="2.60.120.260">
    <property type="entry name" value="Galactose-binding domain-like"/>
    <property type="match status" value="1"/>
</dbReference>
<dbReference type="Proteomes" id="UP000007076">
    <property type="component" value="Chromosome"/>
</dbReference>
<dbReference type="PANTHER" id="PTHR45708">
    <property type="entry name" value="ENDOCHITINASE"/>
    <property type="match status" value="1"/>
</dbReference>
<feature type="compositionally biased region" description="Low complexity" evidence="6">
    <location>
        <begin position="178"/>
        <end position="238"/>
    </location>
</feature>
<dbReference type="Pfam" id="PF00704">
    <property type="entry name" value="Glyco_hydro_18"/>
    <property type="match status" value="1"/>
</dbReference>
<dbReference type="InterPro" id="IPR011583">
    <property type="entry name" value="Chitinase_II/V-like_cat"/>
</dbReference>
<dbReference type="CAZy" id="CBM16">
    <property type="family name" value="Carbohydrate-Binding Module Family 16"/>
</dbReference>
<evidence type="ECO:0000313" key="10">
    <source>
        <dbReference type="Proteomes" id="UP000007076"/>
    </source>
</evidence>
<feature type="domain" description="GH18" evidence="8">
    <location>
        <begin position="245"/>
        <end position="538"/>
    </location>
</feature>
<dbReference type="GO" id="GO:0008061">
    <property type="term" value="F:chitin binding"/>
    <property type="evidence" value="ECO:0007669"/>
    <property type="project" value="InterPro"/>
</dbReference>
<evidence type="ECO:0000256" key="5">
    <source>
        <dbReference type="RuleBase" id="RU004453"/>
    </source>
</evidence>